<evidence type="ECO:0000313" key="2">
    <source>
        <dbReference type="EMBL" id="XCG52621.1"/>
    </source>
</evidence>
<accession>A0AAU8D1N6</accession>
<dbReference type="SUPFAM" id="SSF69118">
    <property type="entry name" value="AhpD-like"/>
    <property type="match status" value="1"/>
</dbReference>
<proteinExistence type="predicted"/>
<reference evidence="2" key="1">
    <citation type="submission" date="2024-06" db="EMBL/GenBank/DDBJ databases">
        <title>Mesorhizobium karijinii sp. nov., a symbiont of the iconic Swainsona formosa from arid Australia.</title>
        <authorList>
            <person name="Hill Y.J."/>
            <person name="Watkin E.L.J."/>
            <person name="O'Hara G.W."/>
            <person name="Terpolilli J."/>
            <person name="Tye M.L."/>
            <person name="Kohlmeier M.G."/>
        </authorList>
    </citation>
    <scope>NUCLEOTIDE SEQUENCE</scope>
    <source>
        <strain evidence="2">WSM2240</strain>
        <plasmid evidence="2">pMk2240A</plasmid>
    </source>
</reference>
<evidence type="ECO:0000259" key="1">
    <source>
        <dbReference type="Pfam" id="PF02627"/>
    </source>
</evidence>
<dbReference type="InterPro" id="IPR004675">
    <property type="entry name" value="AhpD_core"/>
</dbReference>
<protein>
    <submittedName>
        <fullName evidence="2">Peroxidase-related enzyme</fullName>
    </submittedName>
</protein>
<organism evidence="2">
    <name type="scientific">Mesorhizobium sp. WSM2240</name>
    <dbReference type="NCBI Taxonomy" id="3228851"/>
    <lineage>
        <taxon>Bacteria</taxon>
        <taxon>Pseudomonadati</taxon>
        <taxon>Pseudomonadota</taxon>
        <taxon>Alphaproteobacteria</taxon>
        <taxon>Hyphomicrobiales</taxon>
        <taxon>Phyllobacteriaceae</taxon>
        <taxon>Mesorhizobium</taxon>
    </lineage>
</organism>
<name>A0AAU8D1N6_9HYPH</name>
<geneLocation type="plasmid" evidence="2">
    <name>pMk2240A</name>
</geneLocation>
<dbReference type="InterPro" id="IPR003779">
    <property type="entry name" value="CMD-like"/>
</dbReference>
<dbReference type="NCBIfam" id="TIGR01926">
    <property type="entry name" value="peroxid_rel"/>
    <property type="match status" value="1"/>
</dbReference>
<feature type="domain" description="Carboxymuconolactone decarboxylase-like" evidence="1">
    <location>
        <begin position="57"/>
        <end position="124"/>
    </location>
</feature>
<dbReference type="EMBL" id="CP159256">
    <property type="protein sequence ID" value="XCG52621.1"/>
    <property type="molecule type" value="Genomic_DNA"/>
</dbReference>
<dbReference type="RefSeq" id="WP_353646824.1">
    <property type="nucleotide sequence ID" value="NZ_CP159256.1"/>
</dbReference>
<dbReference type="AlphaFoldDB" id="A0AAU8D1N6"/>
<dbReference type="Pfam" id="PF02627">
    <property type="entry name" value="CMD"/>
    <property type="match status" value="1"/>
</dbReference>
<dbReference type="NCBIfam" id="TIGR00778">
    <property type="entry name" value="ahpD_dom"/>
    <property type="match status" value="1"/>
</dbReference>
<gene>
    <name evidence="2" type="ORF">ABVK50_31360</name>
</gene>
<dbReference type="PANTHER" id="PTHR35446">
    <property type="entry name" value="SI:CH211-175M2.5"/>
    <property type="match status" value="1"/>
</dbReference>
<dbReference type="InterPro" id="IPR010195">
    <property type="entry name" value="Uncharacterised_peroxidase-rel"/>
</dbReference>
<dbReference type="Gene3D" id="1.20.1290.10">
    <property type="entry name" value="AhpD-like"/>
    <property type="match status" value="1"/>
</dbReference>
<dbReference type="PANTHER" id="PTHR35446:SF2">
    <property type="entry name" value="CARBOXYMUCONOLACTONE DECARBOXYLASE-LIKE DOMAIN-CONTAINING PROTEIN"/>
    <property type="match status" value="1"/>
</dbReference>
<sequence length="200" mass="21918">MSGMLHAFTTQVPEWRPRVKPIELAKATPEQLDALQVTPSNTKVSDYVLVLANDVETLKARSPLFNAIMYGRGGLSRAERELGAVGASIVNRCIYCAAVHASRFNQLTKDETVIAKIFADGEQADLEERQAAILNFAIRLSRAPSEAGPEDMQRLRDAGLSDEEILDLILSASLFGWANRLMHTLGDPVARDRPDSGDGR</sequence>
<keyword evidence="2" id="KW-0560">Oxidoreductase</keyword>
<keyword evidence="2" id="KW-0614">Plasmid</keyword>
<dbReference type="GO" id="GO:0051920">
    <property type="term" value="F:peroxiredoxin activity"/>
    <property type="evidence" value="ECO:0007669"/>
    <property type="project" value="InterPro"/>
</dbReference>
<dbReference type="InterPro" id="IPR029032">
    <property type="entry name" value="AhpD-like"/>
</dbReference>
<keyword evidence="2" id="KW-0575">Peroxidase</keyword>